<accession>A0A2V1JTC2</accession>
<evidence type="ECO:0000313" key="10">
    <source>
        <dbReference type="Proteomes" id="UP000245212"/>
    </source>
</evidence>
<dbReference type="GO" id="GO:0005886">
    <property type="term" value="C:plasma membrane"/>
    <property type="evidence" value="ECO:0007669"/>
    <property type="project" value="UniProtKB-SubCell"/>
</dbReference>
<dbReference type="CDD" id="cd06261">
    <property type="entry name" value="TM_PBP2"/>
    <property type="match status" value="1"/>
</dbReference>
<evidence type="ECO:0000256" key="2">
    <source>
        <dbReference type="ARBA" id="ARBA00022448"/>
    </source>
</evidence>
<dbReference type="Pfam" id="PF00528">
    <property type="entry name" value="BPD_transp_1"/>
    <property type="match status" value="1"/>
</dbReference>
<dbReference type="InterPro" id="IPR035906">
    <property type="entry name" value="MetI-like_sf"/>
</dbReference>
<keyword evidence="2 7" id="KW-0813">Transport</keyword>
<evidence type="ECO:0000256" key="1">
    <source>
        <dbReference type="ARBA" id="ARBA00004651"/>
    </source>
</evidence>
<feature type="transmembrane region" description="Helical" evidence="7">
    <location>
        <begin position="132"/>
        <end position="155"/>
    </location>
</feature>
<dbReference type="RefSeq" id="WP_109063159.1">
    <property type="nucleotide sequence ID" value="NZ_QETA01000009.1"/>
</dbReference>
<dbReference type="Gene3D" id="1.10.3720.10">
    <property type="entry name" value="MetI-like"/>
    <property type="match status" value="1"/>
</dbReference>
<feature type="transmembrane region" description="Helical" evidence="7">
    <location>
        <begin position="210"/>
        <end position="231"/>
    </location>
</feature>
<keyword evidence="3" id="KW-1003">Cell membrane</keyword>
<evidence type="ECO:0000256" key="4">
    <source>
        <dbReference type="ARBA" id="ARBA00022692"/>
    </source>
</evidence>
<dbReference type="SUPFAM" id="SSF161098">
    <property type="entry name" value="MetI-like"/>
    <property type="match status" value="1"/>
</dbReference>
<protein>
    <submittedName>
        <fullName evidence="9">Peptide ABC transporter permease</fullName>
    </submittedName>
</protein>
<dbReference type="PANTHER" id="PTHR43386:SF25">
    <property type="entry name" value="PEPTIDE ABC TRANSPORTER PERMEASE PROTEIN"/>
    <property type="match status" value="1"/>
</dbReference>
<evidence type="ECO:0000256" key="3">
    <source>
        <dbReference type="ARBA" id="ARBA00022475"/>
    </source>
</evidence>
<evidence type="ECO:0000256" key="7">
    <source>
        <dbReference type="RuleBase" id="RU363032"/>
    </source>
</evidence>
<dbReference type="AlphaFoldDB" id="A0A2V1JTC2"/>
<feature type="transmembrane region" description="Helical" evidence="7">
    <location>
        <begin position="264"/>
        <end position="286"/>
    </location>
</feature>
<dbReference type="EMBL" id="QETA01000009">
    <property type="protein sequence ID" value="PWF21065.1"/>
    <property type="molecule type" value="Genomic_DNA"/>
</dbReference>
<comment type="similarity">
    <text evidence="7">Belongs to the binding-protein-dependent transport system permease family.</text>
</comment>
<feature type="transmembrane region" description="Helical" evidence="7">
    <location>
        <begin position="101"/>
        <end position="125"/>
    </location>
</feature>
<dbReference type="Proteomes" id="UP000245212">
    <property type="component" value="Unassembled WGS sequence"/>
</dbReference>
<evidence type="ECO:0000259" key="8">
    <source>
        <dbReference type="PROSITE" id="PS50928"/>
    </source>
</evidence>
<dbReference type="InterPro" id="IPR050366">
    <property type="entry name" value="BP-dependent_transpt_permease"/>
</dbReference>
<feature type="transmembrane region" description="Helical" evidence="7">
    <location>
        <begin position="37"/>
        <end position="57"/>
    </location>
</feature>
<sequence>MKRQKIPPRLSLRSGATPQGGAFCLGAARRQKIAPNALLGGLIVGILLCVALVSAFWTPHDPLKINFAARLQPPSGAHWLGADEFGRDELSRLMAAASSSVWISLLTVSLSVIAGTLIGVLTGFVRGWLDRIVMAFNNALLAFPGLLLALGLLAVVGANKYGIVLALGLAYVPSVTRIVRGTVLSLREKEFIESSRVLGNSELYTMFRHVLPNCVAPLTVLATSMFGWVILAESSLSFLGLGVPPPAPTWGNMLASARPYLSSATWLSIFPGLCIAITLLGVNLLGDAIRDHLDPRMRGSR</sequence>
<dbReference type="GO" id="GO:0055085">
    <property type="term" value="P:transmembrane transport"/>
    <property type="evidence" value="ECO:0007669"/>
    <property type="project" value="InterPro"/>
</dbReference>
<reference evidence="10" key="1">
    <citation type="submission" date="2018-05" db="EMBL/GenBank/DDBJ databases">
        <authorList>
            <person name="Li Y."/>
        </authorList>
    </citation>
    <scope>NUCLEOTIDE SEQUENCE [LARGE SCALE GENOMIC DNA]</scope>
    <source>
        <strain evidence="10">3d-2-2</strain>
    </source>
</reference>
<dbReference type="PANTHER" id="PTHR43386">
    <property type="entry name" value="OLIGOPEPTIDE TRANSPORT SYSTEM PERMEASE PROTEIN APPC"/>
    <property type="match status" value="1"/>
</dbReference>
<comment type="subcellular location">
    <subcellularLocation>
        <location evidence="1 7">Cell membrane</location>
        <topology evidence="1 7">Multi-pass membrane protein</topology>
    </subcellularLocation>
</comment>
<feature type="transmembrane region" description="Helical" evidence="7">
    <location>
        <begin position="161"/>
        <end position="179"/>
    </location>
</feature>
<evidence type="ECO:0000256" key="5">
    <source>
        <dbReference type="ARBA" id="ARBA00022989"/>
    </source>
</evidence>
<organism evidence="9 10">
    <name type="scientific">Corticimicrobacter populi</name>
    <dbReference type="NCBI Taxonomy" id="2175229"/>
    <lineage>
        <taxon>Bacteria</taxon>
        <taxon>Pseudomonadati</taxon>
        <taxon>Pseudomonadota</taxon>
        <taxon>Betaproteobacteria</taxon>
        <taxon>Burkholderiales</taxon>
        <taxon>Alcaligenaceae</taxon>
        <taxon>Corticimicrobacter</taxon>
    </lineage>
</organism>
<keyword evidence="10" id="KW-1185">Reference proteome</keyword>
<keyword evidence="6 7" id="KW-0472">Membrane</keyword>
<evidence type="ECO:0000313" key="9">
    <source>
        <dbReference type="EMBL" id="PWF21065.1"/>
    </source>
</evidence>
<dbReference type="PROSITE" id="PS50928">
    <property type="entry name" value="ABC_TM1"/>
    <property type="match status" value="1"/>
</dbReference>
<keyword evidence="4 7" id="KW-0812">Transmembrane</keyword>
<gene>
    <name evidence="9" type="ORF">DD235_16205</name>
</gene>
<evidence type="ECO:0000256" key="6">
    <source>
        <dbReference type="ARBA" id="ARBA00023136"/>
    </source>
</evidence>
<keyword evidence="5 7" id="KW-1133">Transmembrane helix</keyword>
<dbReference type="InterPro" id="IPR000515">
    <property type="entry name" value="MetI-like"/>
</dbReference>
<proteinExistence type="inferred from homology"/>
<name>A0A2V1JTC2_9BURK</name>
<feature type="domain" description="ABC transmembrane type-1" evidence="8">
    <location>
        <begin position="97"/>
        <end position="286"/>
    </location>
</feature>
<comment type="caution">
    <text evidence="9">The sequence shown here is derived from an EMBL/GenBank/DDBJ whole genome shotgun (WGS) entry which is preliminary data.</text>
</comment>